<proteinExistence type="predicted"/>
<keyword evidence="1" id="KW-1133">Transmembrane helix</keyword>
<feature type="transmembrane region" description="Helical" evidence="1">
    <location>
        <begin position="16"/>
        <end position="38"/>
    </location>
</feature>
<evidence type="ECO:0000256" key="1">
    <source>
        <dbReference type="SAM" id="Phobius"/>
    </source>
</evidence>
<sequence>MISLDTGNKNDLPLCLGWAVNCSILLPVLNCFVVIVLVARSGIVYELIKLNFVLYISMSVGICLFHLSTSFPSSLSTRNIFLVSTLNLPWNNIFLCYCQLMSM</sequence>
<gene>
    <name evidence="2" type="ORF">MANES_04G005100</name>
</gene>
<dbReference type="AlphaFoldDB" id="A0A2C9VYB1"/>
<protein>
    <submittedName>
        <fullName evidence="2">Uncharacterized protein</fullName>
    </submittedName>
</protein>
<evidence type="ECO:0000313" key="2">
    <source>
        <dbReference type="EMBL" id="OAY51418.1"/>
    </source>
</evidence>
<name>A0A2C9VYB1_MANES</name>
<organism evidence="2">
    <name type="scientific">Manihot esculenta</name>
    <name type="common">Cassava</name>
    <name type="synonym">Jatropha manihot</name>
    <dbReference type="NCBI Taxonomy" id="3983"/>
    <lineage>
        <taxon>Eukaryota</taxon>
        <taxon>Viridiplantae</taxon>
        <taxon>Streptophyta</taxon>
        <taxon>Embryophyta</taxon>
        <taxon>Tracheophyta</taxon>
        <taxon>Spermatophyta</taxon>
        <taxon>Magnoliopsida</taxon>
        <taxon>eudicotyledons</taxon>
        <taxon>Gunneridae</taxon>
        <taxon>Pentapetalae</taxon>
        <taxon>rosids</taxon>
        <taxon>fabids</taxon>
        <taxon>Malpighiales</taxon>
        <taxon>Euphorbiaceae</taxon>
        <taxon>Crotonoideae</taxon>
        <taxon>Manihoteae</taxon>
        <taxon>Manihot</taxon>
    </lineage>
</organism>
<feature type="transmembrane region" description="Helical" evidence="1">
    <location>
        <begin position="50"/>
        <end position="68"/>
    </location>
</feature>
<keyword evidence="1" id="KW-0472">Membrane</keyword>
<keyword evidence="1" id="KW-0812">Transmembrane</keyword>
<reference evidence="2" key="1">
    <citation type="submission" date="2016-02" db="EMBL/GenBank/DDBJ databases">
        <title>WGS assembly of Manihot esculenta.</title>
        <authorList>
            <person name="Bredeson J.V."/>
            <person name="Prochnik S.E."/>
            <person name="Lyons J.B."/>
            <person name="Schmutz J."/>
            <person name="Grimwood J."/>
            <person name="Vrebalov J."/>
            <person name="Bart R.S."/>
            <person name="Amuge T."/>
            <person name="Ferguson M.E."/>
            <person name="Green R."/>
            <person name="Putnam N."/>
            <person name="Stites J."/>
            <person name="Rounsley S."/>
            <person name="Rokhsar D.S."/>
        </authorList>
    </citation>
    <scope>NUCLEOTIDE SEQUENCE [LARGE SCALE GENOMIC DNA]</scope>
    <source>
        <tissue evidence="2">Leaf</tissue>
    </source>
</reference>
<accession>A0A2C9VYB1</accession>
<dbReference type="EMBL" id="CM004390">
    <property type="protein sequence ID" value="OAY51418.1"/>
    <property type="molecule type" value="Genomic_DNA"/>
</dbReference>